<evidence type="ECO:0000256" key="2">
    <source>
        <dbReference type="SAM" id="Coils"/>
    </source>
</evidence>
<keyword evidence="2" id="KW-0175">Coiled coil</keyword>
<dbReference type="SUPFAM" id="SSF47095">
    <property type="entry name" value="HMG-box"/>
    <property type="match status" value="1"/>
</dbReference>
<dbReference type="PROSITE" id="PS50888">
    <property type="entry name" value="BHLH"/>
    <property type="match status" value="1"/>
</dbReference>
<feature type="compositionally biased region" description="Polar residues" evidence="3">
    <location>
        <begin position="676"/>
        <end position="709"/>
    </location>
</feature>
<feature type="compositionally biased region" description="Polar residues" evidence="3">
    <location>
        <begin position="1035"/>
        <end position="1044"/>
    </location>
</feature>
<feature type="region of interest" description="Disordered" evidence="3">
    <location>
        <begin position="659"/>
        <end position="731"/>
    </location>
</feature>
<dbReference type="SMART" id="SM00398">
    <property type="entry name" value="HMG"/>
    <property type="match status" value="1"/>
</dbReference>
<feature type="compositionally biased region" description="Polar residues" evidence="3">
    <location>
        <begin position="972"/>
        <end position="1027"/>
    </location>
</feature>
<feature type="region of interest" description="Disordered" evidence="3">
    <location>
        <begin position="563"/>
        <end position="588"/>
    </location>
</feature>
<feature type="domain" description="HMG box" evidence="4">
    <location>
        <begin position="863"/>
        <end position="917"/>
    </location>
</feature>
<feature type="compositionally biased region" description="Polar residues" evidence="3">
    <location>
        <begin position="766"/>
        <end position="781"/>
    </location>
</feature>
<feature type="compositionally biased region" description="Basic and acidic residues" evidence="3">
    <location>
        <begin position="97"/>
        <end position="113"/>
    </location>
</feature>
<evidence type="ECO:0000256" key="1">
    <source>
        <dbReference type="PROSITE-ProRule" id="PRU00267"/>
    </source>
</evidence>
<keyword evidence="7" id="KW-1185">Reference proteome</keyword>
<proteinExistence type="predicted"/>
<dbReference type="OrthoDB" id="1919336at2759"/>
<feature type="coiled-coil region" evidence="2">
    <location>
        <begin position="593"/>
        <end position="620"/>
    </location>
</feature>
<dbReference type="EMBL" id="CAIIXF020000008">
    <property type="protein sequence ID" value="CAH1792961.1"/>
    <property type="molecule type" value="Genomic_DNA"/>
</dbReference>
<evidence type="ECO:0000313" key="6">
    <source>
        <dbReference type="EMBL" id="CAH1792961.1"/>
    </source>
</evidence>
<sequence>MDHPYNLLDSTKDYDDAAVHNVDELLGEWQGTIGAIEEVNPLTKKICFDVHNCYPDLSRSGDETSKSSTELSWPFLPEDKTAGSKKRKDPSPNSKRKAMEVHRDCERQRHQSLNERVQQLSETIPGYDPYKKETKIQQLEKIINYILFLESDVLSLCKELGLTCNFQHMLLTPHISNSNLSESVTTFTATSVDNTTTHNKGANLHHKSDSTMHNWNTTQHSQDTTKHKQKHTSHNLEFGSLDPTTLDDTKECKFMLSPIKAAKMPHGQPVYSRSANGTSNDVKYLGKHTVHEIDGHKCVAVPGAKHKKVFLKAMPLTRNRPVDDGNSEGLTISTSQISKNVSSDSDRRMTSITLRHLLSEGTNSANHRYIHNKYQVSGPITASTDWCDDSHQDSHSSTNWCESSQQSSQSTVIEPINWCGTGIDFPIEHGDNTDGEIKTKETTTEGQVPDIIVADGQAPDEQAVPELEFIIADEQSGDHHVRTGIPPTDTTDTDPGHGAEHLGPKLTTYEKAMKRSWDCYSHEVNPPQKKQDTTLSPESMSKLFKAIDAQQNKANVQQNKLDIQQSKPGSQQSKVESPHNELDCQENNTEGKQNNFEIQQNKLECQASNLKDQQNRSEQASVTKINNNEVGKSLSTAHTVCTQNKDQIVPAKCSTIGGAISPHGASRRKQSIPMRSPTSVQISPMKSPLTSTSQNGWKQVKKSTGQTVIKSHMKSPQAKSPPTMSKDYKSPNKRVQIPVKKSFIRVRKFTPVKARPSDKKSPLRSPLSTISNMSPTSSGSDNLVKPHWSPRVYTIGKNKLTCIPYGWCQYGGVVPKIQQPITHKAAMKLESSDFNTVIEEQERQQDESQENSVPMVTRVDHRKTSWMNGFMMFSRLNRTRFVQENPGVHTSIISRIMGQAWRSMTTTDQQPYKDKAKVYTKYLQKVHHNGAHQSAVAAPGMLQPHVPDLQAKATEHQLNIPVNQINQVLDNRSNNQPSALDNQSTVLNNQPSALNNQPSTLNNQPSALNNQPSALDNQSSILDNQPTYVKDKTDSQTSNIKAKQ</sequence>
<dbReference type="SUPFAM" id="SSF47459">
    <property type="entry name" value="HLH, helix-loop-helix DNA-binding domain"/>
    <property type="match status" value="1"/>
</dbReference>
<keyword evidence="1" id="KW-0539">Nucleus</keyword>
<name>A0A8S4PIS5_OWEFU</name>
<evidence type="ECO:0000259" key="5">
    <source>
        <dbReference type="PROSITE" id="PS50888"/>
    </source>
</evidence>
<keyword evidence="1" id="KW-0238">DNA-binding</keyword>
<reference evidence="6" key="1">
    <citation type="submission" date="2022-03" db="EMBL/GenBank/DDBJ databases">
        <authorList>
            <person name="Martin C."/>
        </authorList>
    </citation>
    <scope>NUCLEOTIDE SEQUENCE</scope>
</reference>
<dbReference type="Pfam" id="PF00010">
    <property type="entry name" value="HLH"/>
    <property type="match status" value="1"/>
</dbReference>
<dbReference type="Proteomes" id="UP000749559">
    <property type="component" value="Unassembled WGS sequence"/>
</dbReference>
<feature type="compositionally biased region" description="Polar residues" evidence="3">
    <location>
        <begin position="563"/>
        <end position="575"/>
    </location>
</feature>
<dbReference type="GO" id="GO:0005634">
    <property type="term" value="C:nucleus"/>
    <property type="evidence" value="ECO:0007669"/>
    <property type="project" value="UniProtKB-UniRule"/>
</dbReference>
<feature type="region of interest" description="Disordered" evidence="3">
    <location>
        <begin position="972"/>
        <end position="1044"/>
    </location>
</feature>
<accession>A0A8S4PIS5</accession>
<dbReference type="GO" id="GO:0046983">
    <property type="term" value="F:protein dimerization activity"/>
    <property type="evidence" value="ECO:0007669"/>
    <property type="project" value="InterPro"/>
</dbReference>
<feature type="region of interest" description="Disordered" evidence="3">
    <location>
        <begin position="58"/>
        <end position="115"/>
    </location>
</feature>
<dbReference type="InterPro" id="IPR009071">
    <property type="entry name" value="HMG_box_dom"/>
</dbReference>
<dbReference type="GO" id="GO:0003677">
    <property type="term" value="F:DNA binding"/>
    <property type="evidence" value="ECO:0007669"/>
    <property type="project" value="UniProtKB-UniRule"/>
</dbReference>
<evidence type="ECO:0000313" key="7">
    <source>
        <dbReference type="Proteomes" id="UP000749559"/>
    </source>
</evidence>
<evidence type="ECO:0000256" key="3">
    <source>
        <dbReference type="SAM" id="MobiDB-lite"/>
    </source>
</evidence>
<dbReference type="Pfam" id="PF00505">
    <property type="entry name" value="HMG_box"/>
    <property type="match status" value="1"/>
</dbReference>
<dbReference type="InterPro" id="IPR036910">
    <property type="entry name" value="HMG_box_dom_sf"/>
</dbReference>
<gene>
    <name evidence="6" type="ORF">OFUS_LOCUS17868</name>
</gene>
<organism evidence="6 7">
    <name type="scientific">Owenia fusiformis</name>
    <name type="common">Polychaete worm</name>
    <dbReference type="NCBI Taxonomy" id="6347"/>
    <lineage>
        <taxon>Eukaryota</taxon>
        <taxon>Metazoa</taxon>
        <taxon>Spiralia</taxon>
        <taxon>Lophotrochozoa</taxon>
        <taxon>Annelida</taxon>
        <taxon>Polychaeta</taxon>
        <taxon>Sedentaria</taxon>
        <taxon>Canalipalpata</taxon>
        <taxon>Sabellida</taxon>
        <taxon>Oweniida</taxon>
        <taxon>Oweniidae</taxon>
        <taxon>Owenia</taxon>
    </lineage>
</organism>
<feature type="domain" description="BHLH" evidence="5">
    <location>
        <begin position="97"/>
        <end position="149"/>
    </location>
</feature>
<dbReference type="InterPro" id="IPR011598">
    <property type="entry name" value="bHLH_dom"/>
</dbReference>
<dbReference type="Gene3D" id="1.10.30.10">
    <property type="entry name" value="High mobility group box domain"/>
    <property type="match status" value="1"/>
</dbReference>
<feature type="region of interest" description="Disordered" evidence="3">
    <location>
        <begin position="752"/>
        <end position="782"/>
    </location>
</feature>
<evidence type="ECO:0000259" key="4">
    <source>
        <dbReference type="PROSITE" id="PS50118"/>
    </source>
</evidence>
<dbReference type="Gene3D" id="4.10.280.10">
    <property type="entry name" value="Helix-loop-helix DNA-binding domain"/>
    <property type="match status" value="1"/>
</dbReference>
<comment type="caution">
    <text evidence="6">The sequence shown here is derived from an EMBL/GenBank/DDBJ whole genome shotgun (WGS) entry which is preliminary data.</text>
</comment>
<protein>
    <submittedName>
        <fullName evidence="6">Uncharacterized protein</fullName>
    </submittedName>
</protein>
<dbReference type="InterPro" id="IPR036638">
    <property type="entry name" value="HLH_DNA-bd_sf"/>
</dbReference>
<dbReference type="AlphaFoldDB" id="A0A8S4PIS5"/>
<dbReference type="PROSITE" id="PS50118">
    <property type="entry name" value="HMG_BOX_2"/>
    <property type="match status" value="1"/>
</dbReference>
<feature type="DNA-binding region" description="HMG box" evidence="1">
    <location>
        <begin position="863"/>
        <end position="917"/>
    </location>
</feature>